<keyword evidence="2" id="KW-0408">Iron</keyword>
<dbReference type="InterPro" id="IPR010376">
    <property type="entry name" value="GBBH-like_N"/>
</dbReference>
<dbReference type="EMBL" id="UINC01108039">
    <property type="protein sequence ID" value="SVC73853.1"/>
    <property type="molecule type" value="Genomic_DNA"/>
</dbReference>
<dbReference type="Gene3D" id="3.30.2020.30">
    <property type="match status" value="1"/>
</dbReference>
<keyword evidence="1" id="KW-0479">Metal-binding</keyword>
<dbReference type="Pfam" id="PF06155">
    <property type="entry name" value="GBBH-like_N"/>
    <property type="match status" value="1"/>
</dbReference>
<dbReference type="AlphaFoldDB" id="A0A382PKD6"/>
<dbReference type="GO" id="GO:0046872">
    <property type="term" value="F:metal ion binding"/>
    <property type="evidence" value="ECO:0007669"/>
    <property type="project" value="UniProtKB-KW"/>
</dbReference>
<gene>
    <name evidence="4" type="ORF">METZ01_LOCUS326707</name>
</gene>
<protein>
    <recommendedName>
        <fullName evidence="3">Gamma-butyrobetaine hydroxylase-like N-terminal domain-containing protein</fullName>
    </recommendedName>
</protein>
<feature type="domain" description="Gamma-butyrobetaine hydroxylase-like N-terminal" evidence="3">
    <location>
        <begin position="14"/>
        <end position="98"/>
    </location>
</feature>
<name>A0A382PKD6_9ZZZZ</name>
<evidence type="ECO:0000259" key="3">
    <source>
        <dbReference type="Pfam" id="PF06155"/>
    </source>
</evidence>
<accession>A0A382PKD6</accession>
<proteinExistence type="predicted"/>
<organism evidence="4">
    <name type="scientific">marine metagenome</name>
    <dbReference type="NCBI Taxonomy" id="408172"/>
    <lineage>
        <taxon>unclassified sequences</taxon>
        <taxon>metagenomes</taxon>
        <taxon>ecological metagenomes</taxon>
    </lineage>
</organism>
<sequence>MSEKNKLVTFETVNDLMLFKWEDGLESYINLKVLREKCPCANCEGEKDVFGNIYKGDTKPMNENSFLLKGIQPVGYYALRPFWNDGHHSGIYSFEFLRTLCENLVED</sequence>
<dbReference type="InterPro" id="IPR038492">
    <property type="entry name" value="GBBH-like_N_sf"/>
</dbReference>
<dbReference type="PANTHER" id="PTHR35303">
    <property type="entry name" value="OS02G0197800 PROTEIN"/>
    <property type="match status" value="1"/>
</dbReference>
<evidence type="ECO:0000313" key="4">
    <source>
        <dbReference type="EMBL" id="SVC73853.1"/>
    </source>
</evidence>
<reference evidence="4" key="1">
    <citation type="submission" date="2018-05" db="EMBL/GenBank/DDBJ databases">
        <authorList>
            <person name="Lanie J.A."/>
            <person name="Ng W.-L."/>
            <person name="Kazmierczak K.M."/>
            <person name="Andrzejewski T.M."/>
            <person name="Davidsen T.M."/>
            <person name="Wayne K.J."/>
            <person name="Tettelin H."/>
            <person name="Glass J.I."/>
            <person name="Rusch D."/>
            <person name="Podicherti R."/>
            <person name="Tsui H.-C.T."/>
            <person name="Winkler M.E."/>
        </authorList>
    </citation>
    <scope>NUCLEOTIDE SEQUENCE</scope>
</reference>
<evidence type="ECO:0000256" key="2">
    <source>
        <dbReference type="ARBA" id="ARBA00023004"/>
    </source>
</evidence>
<evidence type="ECO:0000256" key="1">
    <source>
        <dbReference type="ARBA" id="ARBA00022723"/>
    </source>
</evidence>